<keyword evidence="4" id="KW-0150">Chloroplast</keyword>
<dbReference type="InterPro" id="IPR027417">
    <property type="entry name" value="P-loop_NTPase"/>
</dbReference>
<protein>
    <submittedName>
        <fullName evidence="13">Uncharacterized protein</fullName>
    </submittedName>
</protein>
<feature type="transmembrane region" description="Helical" evidence="10">
    <location>
        <begin position="165"/>
        <end position="185"/>
    </location>
</feature>
<dbReference type="AlphaFoldDB" id="A0A9D4ZJ50"/>
<sequence>MIVLFGLQASRSFFTKLMSSVMKAPMGFFDATPSGRILNRASTDMSVIDLDIPFTGSFFLGTGFDFLCIVIVVCIVTWKMILVVVPALALTQFVQNYNEAALQQVNKINSTTKAPIVNKSAEALIGSATIRAFRQTERFKRQSLELIDKDTCAYVYKFSLVECKVLYIELCSTVMLITAACLITFNGNISEGFTGLAVTYALAFGNSLVAFCIQQTLLTVFIVSIERIRQYLDLPREAPAVIESNRPPTNWPQRGEVLLDNLQIRYRENAPLVLKGISCTFQGGHKIGVVGRTGSGKTTLISALFRLVEPASGTICIDGIDICSIGLHDLRFKLGIIPQDPVLFQGTVRTNLDPLNQYMDSEIWEALRKSKLAELIEKLPRQLETPVKDQGENWSAGQRQLFCLGRVLLKRSQVLVLDEATASIDSATNAFLQRVIRDEFSACTVITVAHRIPTVIDSDRVLALRDGVAVEYDSPKKLIEQKTSLFALLVAEYWAQAGGNI</sequence>
<dbReference type="PROSITE" id="PS50893">
    <property type="entry name" value="ABC_TRANSPORTER_2"/>
    <property type="match status" value="1"/>
</dbReference>
<evidence type="ECO:0000256" key="9">
    <source>
        <dbReference type="ARBA" id="ARBA00023136"/>
    </source>
</evidence>
<dbReference type="EMBL" id="JABFUD020000007">
    <property type="protein sequence ID" value="KAI5077528.1"/>
    <property type="molecule type" value="Genomic_DNA"/>
</dbReference>
<name>A0A9D4ZJ50_ADICA</name>
<keyword evidence="3" id="KW-0813">Transport</keyword>
<dbReference type="SUPFAM" id="SSF52540">
    <property type="entry name" value="P-loop containing nucleoside triphosphate hydrolases"/>
    <property type="match status" value="1"/>
</dbReference>
<dbReference type="Proteomes" id="UP000886520">
    <property type="component" value="Chromosome 7"/>
</dbReference>
<dbReference type="CDD" id="cd03244">
    <property type="entry name" value="ABCC_MRP_domain2"/>
    <property type="match status" value="1"/>
</dbReference>
<organism evidence="13 14">
    <name type="scientific">Adiantum capillus-veneris</name>
    <name type="common">Maidenhair fern</name>
    <dbReference type="NCBI Taxonomy" id="13818"/>
    <lineage>
        <taxon>Eukaryota</taxon>
        <taxon>Viridiplantae</taxon>
        <taxon>Streptophyta</taxon>
        <taxon>Embryophyta</taxon>
        <taxon>Tracheophyta</taxon>
        <taxon>Polypodiopsida</taxon>
        <taxon>Polypodiidae</taxon>
        <taxon>Polypodiales</taxon>
        <taxon>Pteridineae</taxon>
        <taxon>Pteridaceae</taxon>
        <taxon>Vittarioideae</taxon>
        <taxon>Adiantum</taxon>
    </lineage>
</organism>
<keyword evidence="14" id="KW-1185">Reference proteome</keyword>
<dbReference type="PANTHER" id="PTHR24223">
    <property type="entry name" value="ATP-BINDING CASSETTE SUB-FAMILY C"/>
    <property type="match status" value="1"/>
</dbReference>
<dbReference type="InterPro" id="IPR044726">
    <property type="entry name" value="ABCC_6TM_D2"/>
</dbReference>
<dbReference type="Pfam" id="PF00664">
    <property type="entry name" value="ABC_membrane"/>
    <property type="match status" value="1"/>
</dbReference>
<keyword evidence="9 10" id="KW-0472">Membrane</keyword>
<evidence type="ECO:0000256" key="5">
    <source>
        <dbReference type="ARBA" id="ARBA00022692"/>
    </source>
</evidence>
<comment type="subcellular location">
    <subcellularLocation>
        <location evidence="1">Membrane</location>
        <topology evidence="1">Multi-pass membrane protein</topology>
    </subcellularLocation>
</comment>
<evidence type="ECO:0000256" key="8">
    <source>
        <dbReference type="ARBA" id="ARBA00022989"/>
    </source>
</evidence>
<evidence type="ECO:0000256" key="2">
    <source>
        <dbReference type="ARBA" id="ARBA00009726"/>
    </source>
</evidence>
<evidence type="ECO:0000256" key="10">
    <source>
        <dbReference type="SAM" id="Phobius"/>
    </source>
</evidence>
<dbReference type="GO" id="GO:0016887">
    <property type="term" value="F:ATP hydrolysis activity"/>
    <property type="evidence" value="ECO:0007669"/>
    <property type="project" value="InterPro"/>
</dbReference>
<comment type="similarity">
    <text evidence="2">Belongs to the ABC transporter superfamily. ABCC family. Conjugate transporter (TC 3.A.1.208) subfamily.</text>
</comment>
<dbReference type="InterPro" id="IPR011527">
    <property type="entry name" value="ABC1_TM_dom"/>
</dbReference>
<dbReference type="SUPFAM" id="SSF90123">
    <property type="entry name" value="ABC transporter transmembrane region"/>
    <property type="match status" value="1"/>
</dbReference>
<dbReference type="GO" id="GO:0140359">
    <property type="term" value="F:ABC-type transporter activity"/>
    <property type="evidence" value="ECO:0007669"/>
    <property type="project" value="InterPro"/>
</dbReference>
<proteinExistence type="inferred from homology"/>
<evidence type="ECO:0000256" key="4">
    <source>
        <dbReference type="ARBA" id="ARBA00022528"/>
    </source>
</evidence>
<dbReference type="Gene3D" id="3.40.50.300">
    <property type="entry name" value="P-loop containing nucleotide triphosphate hydrolases"/>
    <property type="match status" value="1"/>
</dbReference>
<evidence type="ECO:0000256" key="6">
    <source>
        <dbReference type="ARBA" id="ARBA00022741"/>
    </source>
</evidence>
<evidence type="ECO:0000256" key="3">
    <source>
        <dbReference type="ARBA" id="ARBA00022448"/>
    </source>
</evidence>
<comment type="caution">
    <text evidence="13">The sequence shown here is derived from an EMBL/GenBank/DDBJ whole genome shotgun (WGS) entry which is preliminary data.</text>
</comment>
<evidence type="ECO:0000256" key="1">
    <source>
        <dbReference type="ARBA" id="ARBA00004141"/>
    </source>
</evidence>
<keyword evidence="5 10" id="KW-0812">Transmembrane</keyword>
<dbReference type="InterPro" id="IPR036640">
    <property type="entry name" value="ABC1_TM_sf"/>
</dbReference>
<dbReference type="PANTHER" id="PTHR24223:SF108">
    <property type="entry name" value="ABC TRANSPORTER C FAMILY MEMBER 8"/>
    <property type="match status" value="1"/>
</dbReference>
<evidence type="ECO:0000256" key="7">
    <source>
        <dbReference type="ARBA" id="ARBA00022840"/>
    </source>
</evidence>
<keyword evidence="8 10" id="KW-1133">Transmembrane helix</keyword>
<evidence type="ECO:0000259" key="12">
    <source>
        <dbReference type="PROSITE" id="PS50929"/>
    </source>
</evidence>
<dbReference type="PROSITE" id="PS50929">
    <property type="entry name" value="ABC_TM1F"/>
    <property type="match status" value="1"/>
</dbReference>
<feature type="transmembrane region" description="Helical" evidence="10">
    <location>
        <begin position="197"/>
        <end position="223"/>
    </location>
</feature>
<keyword evidence="4" id="KW-0934">Plastid</keyword>
<dbReference type="SMART" id="SM00382">
    <property type="entry name" value="AAA"/>
    <property type="match status" value="1"/>
</dbReference>
<dbReference type="GO" id="GO:0016020">
    <property type="term" value="C:membrane"/>
    <property type="evidence" value="ECO:0007669"/>
    <property type="project" value="UniProtKB-SubCell"/>
</dbReference>
<feature type="transmembrane region" description="Helical" evidence="10">
    <location>
        <begin position="64"/>
        <end position="90"/>
    </location>
</feature>
<accession>A0A9D4ZJ50</accession>
<dbReference type="GO" id="GO:0005524">
    <property type="term" value="F:ATP binding"/>
    <property type="evidence" value="ECO:0007669"/>
    <property type="project" value="UniProtKB-KW"/>
</dbReference>
<feature type="domain" description="ABC transmembrane type-1" evidence="12">
    <location>
        <begin position="1"/>
        <end position="149"/>
    </location>
</feature>
<dbReference type="InterPro" id="IPR003593">
    <property type="entry name" value="AAA+_ATPase"/>
</dbReference>
<dbReference type="InterPro" id="IPR003439">
    <property type="entry name" value="ABC_transporter-like_ATP-bd"/>
</dbReference>
<keyword evidence="7" id="KW-0067">ATP-binding</keyword>
<reference evidence="13" key="1">
    <citation type="submission" date="2021-01" db="EMBL/GenBank/DDBJ databases">
        <title>Adiantum capillus-veneris genome.</title>
        <authorList>
            <person name="Fang Y."/>
            <person name="Liao Q."/>
        </authorList>
    </citation>
    <scope>NUCLEOTIDE SEQUENCE</scope>
    <source>
        <strain evidence="13">H3</strain>
        <tissue evidence="13">Leaf</tissue>
    </source>
</reference>
<evidence type="ECO:0000313" key="14">
    <source>
        <dbReference type="Proteomes" id="UP000886520"/>
    </source>
</evidence>
<gene>
    <name evidence="13" type="ORF">GOP47_0007352</name>
</gene>
<dbReference type="Pfam" id="PF00005">
    <property type="entry name" value="ABC_tran"/>
    <property type="match status" value="1"/>
</dbReference>
<dbReference type="CDD" id="cd18580">
    <property type="entry name" value="ABC_6TM_ABCC_D2"/>
    <property type="match status" value="1"/>
</dbReference>
<keyword evidence="6" id="KW-0547">Nucleotide-binding</keyword>
<dbReference type="Gene3D" id="1.20.1560.10">
    <property type="entry name" value="ABC transporter type 1, transmembrane domain"/>
    <property type="match status" value="1"/>
</dbReference>
<evidence type="ECO:0000313" key="13">
    <source>
        <dbReference type="EMBL" id="KAI5077528.1"/>
    </source>
</evidence>
<dbReference type="InterPro" id="IPR050173">
    <property type="entry name" value="ABC_transporter_C-like"/>
</dbReference>
<evidence type="ECO:0000259" key="11">
    <source>
        <dbReference type="PROSITE" id="PS50893"/>
    </source>
</evidence>
<feature type="domain" description="ABC transporter" evidence="11">
    <location>
        <begin position="257"/>
        <end position="491"/>
    </location>
</feature>
<dbReference type="FunFam" id="3.40.50.300:FF:000169">
    <property type="entry name" value="ABC transporter C family member 3"/>
    <property type="match status" value="1"/>
</dbReference>
<dbReference type="OrthoDB" id="6500128at2759"/>